<dbReference type="EMBL" id="CP060697">
    <property type="protein sequence ID" value="QNM83321.1"/>
    <property type="molecule type" value="Genomic_DNA"/>
</dbReference>
<dbReference type="CDD" id="cd00254">
    <property type="entry name" value="LT-like"/>
    <property type="match status" value="1"/>
</dbReference>
<accession>A0A7G9L3X2</accession>
<dbReference type="SUPFAM" id="SSF53955">
    <property type="entry name" value="Lysozyme-like"/>
    <property type="match status" value="1"/>
</dbReference>
<evidence type="ECO:0000256" key="2">
    <source>
        <dbReference type="ARBA" id="ARBA00009387"/>
    </source>
</evidence>
<organism evidence="5 6">
    <name type="scientific">Sphingomonas sabuli</name>
    <dbReference type="NCBI Taxonomy" id="2764186"/>
    <lineage>
        <taxon>Bacteria</taxon>
        <taxon>Pseudomonadati</taxon>
        <taxon>Pseudomonadota</taxon>
        <taxon>Alphaproteobacteria</taxon>
        <taxon>Sphingomonadales</taxon>
        <taxon>Sphingomonadaceae</taxon>
        <taxon>Sphingomonas</taxon>
    </lineage>
</organism>
<reference evidence="5 6" key="1">
    <citation type="submission" date="2020-08" db="EMBL/GenBank/DDBJ databases">
        <title>Sphingomonas sp. sand1-3 16S ribosomal RNA gene Genome sequencing and assembly.</title>
        <authorList>
            <person name="Kang M."/>
        </authorList>
    </citation>
    <scope>NUCLEOTIDE SEQUENCE [LARGE SCALE GENOMIC DNA]</scope>
    <source>
        <strain evidence="6">sand1-3</strain>
    </source>
</reference>
<dbReference type="InterPro" id="IPR008258">
    <property type="entry name" value="Transglycosylase_SLT_dom_1"/>
</dbReference>
<dbReference type="PANTHER" id="PTHR37423:SF2">
    <property type="entry name" value="MEMBRANE-BOUND LYTIC MUREIN TRANSGLYCOSYLASE C"/>
    <property type="match status" value="1"/>
</dbReference>
<sequence>MVARVRSLIAAILVMAGTPASANVGQWEPEIAEASARFAVPAEWIRRVMRAESGGRLLFNGRPVTSRAGAMGLMQIMPGTWAELRSRLGLGADPYQPRDNILAGTAYLRMMHDRFGYPGLFAAYNAGPKRYADYLTGAARLPRETIGYLAKTTQASGQPNGIAVAWARQQRPVAGRSLPFPHSGQPAADPMLVSVAAPVANLFAIDRRRPR</sequence>
<gene>
    <name evidence="5" type="ORF">H8M03_02955</name>
</gene>
<comment type="similarity">
    <text evidence="1">Belongs to the transglycosylase Slt family.</text>
</comment>
<dbReference type="PANTHER" id="PTHR37423">
    <property type="entry name" value="SOLUBLE LYTIC MUREIN TRANSGLYCOSYLASE-RELATED"/>
    <property type="match status" value="1"/>
</dbReference>
<name>A0A7G9L3X2_9SPHN</name>
<evidence type="ECO:0000259" key="4">
    <source>
        <dbReference type="Pfam" id="PF01464"/>
    </source>
</evidence>
<dbReference type="RefSeq" id="WP_187480276.1">
    <property type="nucleotide sequence ID" value="NZ_CP060697.1"/>
</dbReference>
<feature type="signal peptide" evidence="3">
    <location>
        <begin position="1"/>
        <end position="22"/>
    </location>
</feature>
<dbReference type="InterPro" id="IPR023346">
    <property type="entry name" value="Lysozyme-like_dom_sf"/>
</dbReference>
<evidence type="ECO:0000313" key="6">
    <source>
        <dbReference type="Proteomes" id="UP000515861"/>
    </source>
</evidence>
<dbReference type="Pfam" id="PF01464">
    <property type="entry name" value="SLT"/>
    <property type="match status" value="1"/>
</dbReference>
<protein>
    <submittedName>
        <fullName evidence="5">Lytic transglycosylase domain-containing protein</fullName>
    </submittedName>
</protein>
<evidence type="ECO:0000256" key="1">
    <source>
        <dbReference type="ARBA" id="ARBA00007734"/>
    </source>
</evidence>
<keyword evidence="3" id="KW-0732">Signal</keyword>
<dbReference type="AlphaFoldDB" id="A0A7G9L3X2"/>
<dbReference type="Proteomes" id="UP000515861">
    <property type="component" value="Chromosome"/>
</dbReference>
<dbReference type="Gene3D" id="1.10.530.10">
    <property type="match status" value="1"/>
</dbReference>
<proteinExistence type="inferred from homology"/>
<evidence type="ECO:0000256" key="3">
    <source>
        <dbReference type="SAM" id="SignalP"/>
    </source>
</evidence>
<feature type="chain" id="PRO_5028862122" evidence="3">
    <location>
        <begin position="23"/>
        <end position="211"/>
    </location>
</feature>
<keyword evidence="6" id="KW-1185">Reference proteome</keyword>
<comment type="similarity">
    <text evidence="2">Belongs to the virb1 family.</text>
</comment>
<feature type="domain" description="Transglycosylase SLT" evidence="4">
    <location>
        <begin position="31"/>
        <end position="137"/>
    </location>
</feature>
<evidence type="ECO:0000313" key="5">
    <source>
        <dbReference type="EMBL" id="QNM83321.1"/>
    </source>
</evidence>
<dbReference type="KEGG" id="ssau:H8M03_02955"/>